<keyword evidence="3" id="KW-0540">Nuclease</keyword>
<reference evidence="9 10" key="1">
    <citation type="submission" date="2018-06" db="EMBL/GenBank/DDBJ databases">
        <title>Genomic Encyclopedia of Archaeal and Bacterial Type Strains, Phase II (KMG-II): from individual species to whole genera.</title>
        <authorList>
            <person name="Goeker M."/>
        </authorList>
    </citation>
    <scope>NUCLEOTIDE SEQUENCE [LARGE SCALE GENOMIC DNA]</scope>
    <source>
        <strain evidence="9 10">DSM 27372</strain>
    </source>
</reference>
<evidence type="ECO:0000259" key="6">
    <source>
        <dbReference type="Pfam" id="PF01368"/>
    </source>
</evidence>
<dbReference type="InterPro" id="IPR003156">
    <property type="entry name" value="DHHA1_dom"/>
</dbReference>
<evidence type="ECO:0000259" key="8">
    <source>
        <dbReference type="Pfam" id="PF17768"/>
    </source>
</evidence>
<accession>A0A318U7D6</accession>
<evidence type="ECO:0000259" key="7">
    <source>
        <dbReference type="Pfam" id="PF02272"/>
    </source>
</evidence>
<dbReference type="InterPro" id="IPR041122">
    <property type="entry name" value="RecJ_OB"/>
</dbReference>
<dbReference type="Pfam" id="PF17768">
    <property type="entry name" value="RecJ_OB"/>
    <property type="match status" value="1"/>
</dbReference>
<dbReference type="InterPro" id="IPR001667">
    <property type="entry name" value="DDH_dom"/>
</dbReference>
<proteinExistence type="inferred from homology"/>
<comment type="caution">
    <text evidence="9">The sequence shown here is derived from an EMBL/GenBank/DDBJ whole genome shotgun (WGS) entry which is preliminary data.</text>
</comment>
<evidence type="ECO:0000313" key="9">
    <source>
        <dbReference type="EMBL" id="PYF69978.1"/>
    </source>
</evidence>
<dbReference type="InterPro" id="IPR051673">
    <property type="entry name" value="SSDNA_exonuclease_RecJ"/>
</dbReference>
<dbReference type="AlphaFoldDB" id="A0A318U7D6"/>
<dbReference type="GO" id="GO:0008409">
    <property type="term" value="F:5'-3' exonuclease activity"/>
    <property type="evidence" value="ECO:0007669"/>
    <property type="project" value="InterPro"/>
</dbReference>
<dbReference type="SUPFAM" id="SSF64182">
    <property type="entry name" value="DHH phosphoesterases"/>
    <property type="match status" value="1"/>
</dbReference>
<dbReference type="Proteomes" id="UP000248198">
    <property type="component" value="Unassembled WGS sequence"/>
</dbReference>
<dbReference type="RefSeq" id="WP_110834161.1">
    <property type="nucleotide sequence ID" value="NZ_QKLU01000009.1"/>
</dbReference>
<dbReference type="Gene3D" id="3.10.310.30">
    <property type="match status" value="1"/>
</dbReference>
<dbReference type="Pfam" id="PF02272">
    <property type="entry name" value="DHHA1"/>
    <property type="match status" value="1"/>
</dbReference>
<keyword evidence="5 9" id="KW-0269">Exonuclease</keyword>
<dbReference type="PANTHER" id="PTHR30255:SF2">
    <property type="entry name" value="SINGLE-STRANDED-DNA-SPECIFIC EXONUCLEASE RECJ"/>
    <property type="match status" value="1"/>
</dbReference>
<keyword evidence="10" id="KW-1185">Reference proteome</keyword>
<dbReference type="InterPro" id="IPR038763">
    <property type="entry name" value="DHH_sf"/>
</dbReference>
<feature type="domain" description="DDH" evidence="6">
    <location>
        <begin position="80"/>
        <end position="228"/>
    </location>
</feature>
<dbReference type="Pfam" id="PF01368">
    <property type="entry name" value="DHH"/>
    <property type="match status" value="1"/>
</dbReference>
<dbReference type="PANTHER" id="PTHR30255">
    <property type="entry name" value="SINGLE-STRANDED-DNA-SPECIFIC EXONUCLEASE RECJ"/>
    <property type="match status" value="1"/>
</dbReference>
<organism evidence="9 10">
    <name type="scientific">Pedobacter nutrimenti</name>
    <dbReference type="NCBI Taxonomy" id="1241337"/>
    <lineage>
        <taxon>Bacteria</taxon>
        <taxon>Pseudomonadati</taxon>
        <taxon>Bacteroidota</taxon>
        <taxon>Sphingobacteriia</taxon>
        <taxon>Sphingobacteriales</taxon>
        <taxon>Sphingobacteriaceae</taxon>
        <taxon>Pedobacter</taxon>
    </lineage>
</organism>
<dbReference type="OrthoDB" id="9809852at2"/>
<dbReference type="EMBL" id="QKLU01000009">
    <property type="protein sequence ID" value="PYF69978.1"/>
    <property type="molecule type" value="Genomic_DNA"/>
</dbReference>
<dbReference type="Gene3D" id="3.90.1640.30">
    <property type="match status" value="1"/>
</dbReference>
<feature type="domain" description="RecJ OB" evidence="8">
    <location>
        <begin position="456"/>
        <end position="561"/>
    </location>
</feature>
<evidence type="ECO:0000256" key="4">
    <source>
        <dbReference type="ARBA" id="ARBA00022801"/>
    </source>
</evidence>
<evidence type="ECO:0000256" key="5">
    <source>
        <dbReference type="ARBA" id="ARBA00022839"/>
    </source>
</evidence>
<evidence type="ECO:0000313" key="10">
    <source>
        <dbReference type="Proteomes" id="UP000248198"/>
    </source>
</evidence>
<evidence type="ECO:0000256" key="3">
    <source>
        <dbReference type="ARBA" id="ARBA00022722"/>
    </source>
</evidence>
<sequence>MEKRWVQAGWADRKTTDLLVQQLNIDESLAQILVQRGITSFDAARDFFRPDMKHLHDPFLMKDMDTAIRRIDLALEHQEKILIYGDYDVDGTTSVALAYSFFKQLTNRLEYYIPDRHKEGYGISTEGIDYAKSAGCTLIIALDCGIKSNDKIDYALSMGIDFIICDHHLPGETLPAAVAVLDPKRADCPYPFKELAGCGIGFKLAQAYALTHNMAKESYEQYLDLVMISVAADIVPVLDENRIFAYHGLLKLNTSPSLGLKALMRSTGRDKDFTLTDIVFSIAPRINAAGRMDHASEAVKMLLCDEDLSADEQSSFINLQNTERKTSDQQTTAEALAIIGDCEILINRKTTVVFNEHWNKGVIGIVASRLTEKYYRPTVVLTASNGLLTGSARSVAGFDLYEALADCADLLLQFGGHKFAAGLTMDPKNFDSFSQRFEQVVARSIPEELLCPELQIDTEISFQQINAKFQRIVAQMAPFGPGNPAPVFVSHNVFCVGNPYIVGTKHLKLNIKQQNSATFDGIGFGLADLQQAIVPHKPFSMCYTVEENIWKEQKRLQLNIKSIRMDN</sequence>
<dbReference type="InterPro" id="IPR004610">
    <property type="entry name" value="RecJ"/>
</dbReference>
<protein>
    <recommendedName>
        <fullName evidence="2">Single-stranded-DNA-specific exonuclease RecJ</fullName>
    </recommendedName>
</protein>
<keyword evidence="4" id="KW-0378">Hydrolase</keyword>
<evidence type="ECO:0000256" key="2">
    <source>
        <dbReference type="ARBA" id="ARBA00019841"/>
    </source>
</evidence>
<feature type="domain" description="DHHA1" evidence="7">
    <location>
        <begin position="352"/>
        <end position="442"/>
    </location>
</feature>
<dbReference type="GO" id="GO:0006310">
    <property type="term" value="P:DNA recombination"/>
    <property type="evidence" value="ECO:0007669"/>
    <property type="project" value="InterPro"/>
</dbReference>
<evidence type="ECO:0000256" key="1">
    <source>
        <dbReference type="ARBA" id="ARBA00005915"/>
    </source>
</evidence>
<comment type="similarity">
    <text evidence="1">Belongs to the RecJ family.</text>
</comment>
<dbReference type="GO" id="GO:0006281">
    <property type="term" value="P:DNA repair"/>
    <property type="evidence" value="ECO:0007669"/>
    <property type="project" value="InterPro"/>
</dbReference>
<gene>
    <name evidence="9" type="ORF">B0O44_10968</name>
</gene>
<dbReference type="NCBIfam" id="TIGR00644">
    <property type="entry name" value="recJ"/>
    <property type="match status" value="1"/>
</dbReference>
<name>A0A318U7D6_9SPHI</name>
<dbReference type="GO" id="GO:0003676">
    <property type="term" value="F:nucleic acid binding"/>
    <property type="evidence" value="ECO:0007669"/>
    <property type="project" value="InterPro"/>
</dbReference>